<organism evidence="7 8">
    <name type="scientific">Palleronia pontilimi</name>
    <dbReference type="NCBI Taxonomy" id="1964209"/>
    <lineage>
        <taxon>Bacteria</taxon>
        <taxon>Pseudomonadati</taxon>
        <taxon>Pseudomonadota</taxon>
        <taxon>Alphaproteobacteria</taxon>
        <taxon>Rhodobacterales</taxon>
        <taxon>Roseobacteraceae</taxon>
        <taxon>Palleronia</taxon>
    </lineage>
</organism>
<keyword evidence="8" id="KW-1185">Reference proteome</keyword>
<dbReference type="AlphaFoldDB" id="A0A934MHN0"/>
<keyword evidence="2 5" id="KW-0575">Peroxidase</keyword>
<dbReference type="GO" id="GO:0004601">
    <property type="term" value="F:peroxidase activity"/>
    <property type="evidence" value="ECO:0007669"/>
    <property type="project" value="UniProtKB-KW"/>
</dbReference>
<dbReference type="PIRSF" id="PIRSF000303">
    <property type="entry name" value="Glutathion_perox"/>
    <property type="match status" value="1"/>
</dbReference>
<reference evidence="7" key="1">
    <citation type="submission" date="2020-12" db="EMBL/GenBank/DDBJ databases">
        <title>Bacterial taxonomy.</title>
        <authorList>
            <person name="Pan X."/>
        </authorList>
    </citation>
    <scope>NUCLEOTIDE SEQUENCE</scope>
    <source>
        <strain evidence="7">KCTC 52957</strain>
    </source>
</reference>
<comment type="caution">
    <text evidence="7">The sequence shown here is derived from an EMBL/GenBank/DDBJ whole genome shotgun (WGS) entry which is preliminary data.</text>
</comment>
<dbReference type="PANTHER" id="PTHR11592">
    <property type="entry name" value="GLUTATHIONE PEROXIDASE"/>
    <property type="match status" value="1"/>
</dbReference>
<protein>
    <recommendedName>
        <fullName evidence="5">Glutathione peroxidase</fullName>
    </recommendedName>
</protein>
<comment type="similarity">
    <text evidence="1 5">Belongs to the glutathione peroxidase family.</text>
</comment>
<evidence type="ECO:0000256" key="3">
    <source>
        <dbReference type="ARBA" id="ARBA00023002"/>
    </source>
</evidence>
<dbReference type="Gene3D" id="3.40.30.10">
    <property type="entry name" value="Glutaredoxin"/>
    <property type="match status" value="1"/>
</dbReference>
<dbReference type="PRINTS" id="PR01011">
    <property type="entry name" value="GLUTPROXDASE"/>
</dbReference>
<evidence type="ECO:0000313" key="7">
    <source>
        <dbReference type="EMBL" id="MBJ3763459.1"/>
    </source>
</evidence>
<evidence type="ECO:0000256" key="1">
    <source>
        <dbReference type="ARBA" id="ARBA00006926"/>
    </source>
</evidence>
<dbReference type="SUPFAM" id="SSF52833">
    <property type="entry name" value="Thioredoxin-like"/>
    <property type="match status" value="1"/>
</dbReference>
<feature type="active site" evidence="4">
    <location>
        <position position="53"/>
    </location>
</feature>
<evidence type="ECO:0000256" key="4">
    <source>
        <dbReference type="PIRSR" id="PIRSR000303-1"/>
    </source>
</evidence>
<dbReference type="Proteomes" id="UP000642488">
    <property type="component" value="Unassembled WGS sequence"/>
</dbReference>
<evidence type="ECO:0000313" key="8">
    <source>
        <dbReference type="Proteomes" id="UP000642488"/>
    </source>
</evidence>
<accession>A0A934MHN0</accession>
<keyword evidence="3 5" id="KW-0560">Oxidoreductase</keyword>
<name>A0A934MHN0_9RHOB</name>
<proteinExistence type="inferred from homology"/>
<dbReference type="PANTHER" id="PTHR11592:SF78">
    <property type="entry name" value="GLUTATHIONE PEROXIDASE"/>
    <property type="match status" value="1"/>
</dbReference>
<evidence type="ECO:0000256" key="5">
    <source>
        <dbReference type="RuleBase" id="RU000499"/>
    </source>
</evidence>
<keyword evidence="6" id="KW-0732">Signal</keyword>
<feature type="signal peptide" evidence="6">
    <location>
        <begin position="1"/>
        <end position="18"/>
    </location>
</feature>
<evidence type="ECO:0000256" key="2">
    <source>
        <dbReference type="ARBA" id="ARBA00022559"/>
    </source>
</evidence>
<dbReference type="RefSeq" id="WP_198916628.1">
    <property type="nucleotide sequence ID" value="NZ_JAEKPD010000010.1"/>
</dbReference>
<dbReference type="Pfam" id="PF00255">
    <property type="entry name" value="GSHPx"/>
    <property type="match status" value="1"/>
</dbReference>
<dbReference type="GO" id="GO:0034599">
    <property type="term" value="P:cellular response to oxidative stress"/>
    <property type="evidence" value="ECO:0007669"/>
    <property type="project" value="TreeGrafter"/>
</dbReference>
<gene>
    <name evidence="7" type="ORF">ILP92_11950</name>
</gene>
<dbReference type="EMBL" id="JAEKPD010000010">
    <property type="protein sequence ID" value="MBJ3763459.1"/>
    <property type="molecule type" value="Genomic_DNA"/>
</dbReference>
<dbReference type="PROSITE" id="PS51355">
    <property type="entry name" value="GLUTATHIONE_PEROXID_3"/>
    <property type="match status" value="1"/>
</dbReference>
<sequence length="172" mass="18704">MVKRWLILGLLAAVPANAATLDADWRFASLDGGTIDLRAHDGPILLVNTASLCAYTPQYDALEDLHAAYGPRGLLVVAVPSNDFRQELQDEDAVAEFCEVNFDLTLLITAITSVRGEAAHPVFADLKDEYGVAPRWNFNKFLIDDGKLAGNWGAPVRPGSREITRAIEAALK</sequence>
<dbReference type="InterPro" id="IPR036249">
    <property type="entry name" value="Thioredoxin-like_sf"/>
</dbReference>
<dbReference type="InterPro" id="IPR000889">
    <property type="entry name" value="Glutathione_peroxidase"/>
</dbReference>
<dbReference type="CDD" id="cd00340">
    <property type="entry name" value="GSH_Peroxidase"/>
    <property type="match status" value="1"/>
</dbReference>
<feature type="chain" id="PRO_5037749116" description="Glutathione peroxidase" evidence="6">
    <location>
        <begin position="19"/>
        <end position="172"/>
    </location>
</feature>
<evidence type="ECO:0000256" key="6">
    <source>
        <dbReference type="SAM" id="SignalP"/>
    </source>
</evidence>